<reference evidence="7" key="1">
    <citation type="submission" date="2018-06" db="EMBL/GenBank/DDBJ databases">
        <title>Genome assembly of Danube salmon.</title>
        <authorList>
            <person name="Macqueen D.J."/>
            <person name="Gundappa M.K."/>
        </authorList>
    </citation>
    <scope>NUCLEOTIDE SEQUENCE [LARGE SCALE GENOMIC DNA]</scope>
</reference>
<evidence type="ECO:0000256" key="3">
    <source>
        <dbReference type="ARBA" id="ARBA00022737"/>
    </source>
</evidence>
<dbReference type="STRING" id="62062.ENSHHUP00000059398"/>
<keyword evidence="7" id="KW-1185">Reference proteome</keyword>
<sequence>MTKFAHEGPPRYFPVQTHHDVIVKNLSTGMRVVLKSHYCHEIDEVNIMRKDCYLVAHSSDTLLLGDLSSNNLSEVAWQGSRGNEKFFFENETVKFPSFPVLALPAVFNVLL</sequence>
<keyword evidence="4" id="KW-0969">Cilium</keyword>
<evidence type="ECO:0000256" key="4">
    <source>
        <dbReference type="ARBA" id="ARBA00023069"/>
    </source>
</evidence>
<dbReference type="PANTHER" id="PTHR15722:SF2">
    <property type="entry name" value="INTRAFLAGELLAR TRANSPORT PROTEIN 172 HOMOLOG"/>
    <property type="match status" value="1"/>
</dbReference>
<protein>
    <submittedName>
        <fullName evidence="6">Uncharacterized protein</fullName>
    </submittedName>
</protein>
<reference evidence="6" key="3">
    <citation type="submission" date="2025-09" db="UniProtKB">
        <authorList>
            <consortium name="Ensembl"/>
        </authorList>
    </citation>
    <scope>IDENTIFICATION</scope>
</reference>
<dbReference type="Proteomes" id="UP000314982">
    <property type="component" value="Unassembled WGS sequence"/>
</dbReference>
<name>A0A4W5PBC5_9TELE</name>
<dbReference type="GO" id="GO:0042073">
    <property type="term" value="P:intraciliary transport"/>
    <property type="evidence" value="ECO:0007669"/>
    <property type="project" value="TreeGrafter"/>
</dbReference>
<keyword evidence="3" id="KW-0677">Repeat</keyword>
<dbReference type="GO" id="GO:0005930">
    <property type="term" value="C:axoneme"/>
    <property type="evidence" value="ECO:0007669"/>
    <property type="project" value="TreeGrafter"/>
</dbReference>
<accession>A0A4W5PBC5</accession>
<evidence type="ECO:0000313" key="6">
    <source>
        <dbReference type="Ensembl" id="ENSHHUP00000059398.1"/>
    </source>
</evidence>
<comment type="subcellular location">
    <subcellularLocation>
        <location evidence="1">Cell projection</location>
        <location evidence="1">Cilium</location>
    </subcellularLocation>
</comment>
<dbReference type="GO" id="GO:0036064">
    <property type="term" value="C:ciliary basal body"/>
    <property type="evidence" value="ECO:0007669"/>
    <property type="project" value="TreeGrafter"/>
</dbReference>
<evidence type="ECO:0000256" key="2">
    <source>
        <dbReference type="ARBA" id="ARBA00022574"/>
    </source>
</evidence>
<proteinExistence type="predicted"/>
<dbReference type="GO" id="GO:0030992">
    <property type="term" value="C:intraciliary transport particle B"/>
    <property type="evidence" value="ECO:0007669"/>
    <property type="project" value="TreeGrafter"/>
</dbReference>
<evidence type="ECO:0000313" key="7">
    <source>
        <dbReference type="Proteomes" id="UP000314982"/>
    </source>
</evidence>
<dbReference type="Ensembl" id="ENSHHUT00000061429.1">
    <property type="protein sequence ID" value="ENSHHUP00000059398.1"/>
    <property type="gene ID" value="ENSHHUG00000035298.1"/>
</dbReference>
<organism evidence="6 7">
    <name type="scientific">Hucho hucho</name>
    <name type="common">huchen</name>
    <dbReference type="NCBI Taxonomy" id="62062"/>
    <lineage>
        <taxon>Eukaryota</taxon>
        <taxon>Metazoa</taxon>
        <taxon>Chordata</taxon>
        <taxon>Craniata</taxon>
        <taxon>Vertebrata</taxon>
        <taxon>Euteleostomi</taxon>
        <taxon>Actinopterygii</taxon>
        <taxon>Neopterygii</taxon>
        <taxon>Teleostei</taxon>
        <taxon>Protacanthopterygii</taxon>
        <taxon>Salmoniformes</taxon>
        <taxon>Salmonidae</taxon>
        <taxon>Salmoninae</taxon>
        <taxon>Hucho</taxon>
    </lineage>
</organism>
<dbReference type="AlphaFoldDB" id="A0A4W5PBC5"/>
<evidence type="ECO:0000256" key="1">
    <source>
        <dbReference type="ARBA" id="ARBA00004138"/>
    </source>
</evidence>
<dbReference type="PANTHER" id="PTHR15722">
    <property type="entry name" value="IFT140/172-RELATED"/>
    <property type="match status" value="1"/>
</dbReference>
<keyword evidence="5" id="KW-0966">Cell projection</keyword>
<reference evidence="6" key="2">
    <citation type="submission" date="2025-08" db="UniProtKB">
        <authorList>
            <consortium name="Ensembl"/>
        </authorList>
    </citation>
    <scope>IDENTIFICATION</scope>
</reference>
<keyword evidence="2" id="KW-0853">WD repeat</keyword>
<evidence type="ECO:0000256" key="5">
    <source>
        <dbReference type="ARBA" id="ARBA00023273"/>
    </source>
</evidence>